<gene>
    <name evidence="2" type="ORF">TH606_01810</name>
</gene>
<protein>
    <submittedName>
        <fullName evidence="2">Uncharacterized protein</fullName>
    </submittedName>
</protein>
<dbReference type="Proteomes" id="UP000076964">
    <property type="component" value="Unassembled WGS sequence"/>
</dbReference>
<accession>A0A177E928</accession>
<feature type="transmembrane region" description="Helical" evidence="1">
    <location>
        <begin position="30"/>
        <end position="48"/>
    </location>
</feature>
<reference evidence="2 3" key="1">
    <citation type="submission" date="2016-02" db="EMBL/GenBank/DDBJ databases">
        <title>Draft genome sequence of Thermodesulfatator sp. S606.</title>
        <authorList>
            <person name="Lai Q."/>
            <person name="Cao J."/>
            <person name="Dupont S."/>
            <person name="Shao Z."/>
            <person name="Jebbar M."/>
            <person name="Alain K."/>
        </authorList>
    </citation>
    <scope>NUCLEOTIDE SEQUENCE [LARGE SCALE GENOMIC DNA]</scope>
    <source>
        <strain evidence="2 3">S606</strain>
    </source>
</reference>
<organism evidence="2 3">
    <name type="scientific">Thermodesulfatator autotrophicus</name>
    <dbReference type="NCBI Taxonomy" id="1795632"/>
    <lineage>
        <taxon>Bacteria</taxon>
        <taxon>Pseudomonadati</taxon>
        <taxon>Thermodesulfobacteriota</taxon>
        <taxon>Thermodesulfobacteria</taxon>
        <taxon>Thermodesulfobacteriales</taxon>
        <taxon>Thermodesulfatatoraceae</taxon>
        <taxon>Thermodesulfatator</taxon>
    </lineage>
</organism>
<name>A0A177E928_9BACT</name>
<keyword evidence="1" id="KW-0472">Membrane</keyword>
<keyword evidence="3" id="KW-1185">Reference proteome</keyword>
<keyword evidence="1" id="KW-1133">Transmembrane helix</keyword>
<sequence length="173" mass="20309">MLRHFVARNDEVGNVARNDKGKTRNDSPKIVTCFVLSLLIFLTIISPLKAQGLEEGVKIEGKVLMTFPCPKSAIVLFFDENNRSKRIKIFFNENHLRLYPGDVIKFRLFKTFDGQFLARDLIIKERKDFTGIRKRLQKSIRQKWPRCYRKEFYKREQRQQKERGGGHGGGYGR</sequence>
<dbReference type="STRING" id="1795632.TH606_01810"/>
<dbReference type="EMBL" id="LSFI01000005">
    <property type="protein sequence ID" value="OAG28464.1"/>
    <property type="molecule type" value="Genomic_DNA"/>
</dbReference>
<evidence type="ECO:0000313" key="3">
    <source>
        <dbReference type="Proteomes" id="UP000076964"/>
    </source>
</evidence>
<keyword evidence="1" id="KW-0812">Transmembrane</keyword>
<proteinExistence type="predicted"/>
<evidence type="ECO:0000256" key="1">
    <source>
        <dbReference type="SAM" id="Phobius"/>
    </source>
</evidence>
<evidence type="ECO:0000313" key="2">
    <source>
        <dbReference type="EMBL" id="OAG28464.1"/>
    </source>
</evidence>
<comment type="caution">
    <text evidence="2">The sequence shown here is derived from an EMBL/GenBank/DDBJ whole genome shotgun (WGS) entry which is preliminary data.</text>
</comment>
<dbReference type="AlphaFoldDB" id="A0A177E928"/>